<dbReference type="SUPFAM" id="SSF55785">
    <property type="entry name" value="PYP-like sensor domain (PAS domain)"/>
    <property type="match status" value="3"/>
</dbReference>
<evidence type="ECO:0000256" key="6">
    <source>
        <dbReference type="ARBA" id="ARBA00022679"/>
    </source>
</evidence>
<dbReference type="FunFam" id="3.30.565.10:FF:000006">
    <property type="entry name" value="Sensor histidine kinase WalK"/>
    <property type="match status" value="1"/>
</dbReference>
<dbReference type="SMART" id="SM00086">
    <property type="entry name" value="PAC"/>
    <property type="match status" value="3"/>
</dbReference>
<dbReference type="SMART" id="SM00388">
    <property type="entry name" value="HisKA"/>
    <property type="match status" value="1"/>
</dbReference>
<dbReference type="SUPFAM" id="SSF47384">
    <property type="entry name" value="Homodimeric domain of signal transducing histidine kinase"/>
    <property type="match status" value="1"/>
</dbReference>
<evidence type="ECO:0000256" key="3">
    <source>
        <dbReference type="ARBA" id="ARBA00012438"/>
    </source>
</evidence>
<dbReference type="SMART" id="SM00091">
    <property type="entry name" value="PAS"/>
    <property type="match status" value="3"/>
</dbReference>
<keyword evidence="20" id="KW-1185">Reference proteome</keyword>
<evidence type="ECO:0000259" key="17">
    <source>
        <dbReference type="PROSITE" id="PS50113"/>
    </source>
</evidence>
<name>Q1YLA9_AURMS</name>
<dbReference type="InterPro" id="IPR003594">
    <property type="entry name" value="HATPase_dom"/>
</dbReference>
<evidence type="ECO:0000256" key="5">
    <source>
        <dbReference type="ARBA" id="ARBA00022553"/>
    </source>
</evidence>
<dbReference type="PROSITE" id="PS50113">
    <property type="entry name" value="PAC"/>
    <property type="match status" value="2"/>
</dbReference>
<evidence type="ECO:0000313" key="19">
    <source>
        <dbReference type="EMBL" id="EAS51822.1"/>
    </source>
</evidence>
<feature type="domain" description="Histidine kinase" evidence="14">
    <location>
        <begin position="933"/>
        <end position="1153"/>
    </location>
</feature>
<comment type="catalytic activity">
    <reaction evidence="1">
        <text>ATP + protein L-histidine = ADP + protein N-phospho-L-histidine.</text>
        <dbReference type="EC" id="2.7.13.3"/>
    </reaction>
</comment>
<feature type="domain" description="PAC" evidence="17">
    <location>
        <begin position="878"/>
        <end position="929"/>
    </location>
</feature>
<dbReference type="InterPro" id="IPR006189">
    <property type="entry name" value="CHASE_dom"/>
</dbReference>
<dbReference type="SUPFAM" id="SSF55874">
    <property type="entry name" value="ATPase domain of HSP90 chaperone/DNA topoisomerase II/histidine kinase"/>
    <property type="match status" value="1"/>
</dbReference>
<evidence type="ECO:0000256" key="9">
    <source>
        <dbReference type="ARBA" id="ARBA00022989"/>
    </source>
</evidence>
<evidence type="ECO:0000256" key="4">
    <source>
        <dbReference type="ARBA" id="ARBA00022475"/>
    </source>
</evidence>
<dbReference type="Gene3D" id="3.40.50.2300">
    <property type="match status" value="1"/>
</dbReference>
<dbReference type="Gene3D" id="3.30.450.20">
    <property type="entry name" value="PAS domain"/>
    <property type="match status" value="3"/>
</dbReference>
<feature type="domain" description="PAS" evidence="16">
    <location>
        <begin position="548"/>
        <end position="593"/>
    </location>
</feature>
<dbReference type="InterPro" id="IPR013655">
    <property type="entry name" value="PAS_fold_3"/>
</dbReference>
<comment type="subcellular location">
    <subcellularLocation>
        <location evidence="2">Cell membrane</location>
        <topology evidence="2">Multi-pass membrane protein</topology>
    </subcellularLocation>
</comment>
<reference evidence="19 20" key="1">
    <citation type="journal article" date="2008" name="Appl. Environ. Microbiol.">
        <title>Genomic insights into Mn(II) oxidation by the marine alphaproteobacterium Aurantimonas sp. strain SI85-9A1.</title>
        <authorList>
            <person name="Dick G.J."/>
            <person name="Podell S."/>
            <person name="Johnson H.A."/>
            <person name="Rivera-Espinoza Y."/>
            <person name="Bernier-Latmani R."/>
            <person name="McCarthy J.K."/>
            <person name="Torpey J.W."/>
            <person name="Clement B.G."/>
            <person name="Gaasterland T."/>
            <person name="Tebo B.M."/>
        </authorList>
    </citation>
    <scope>NUCLEOTIDE SEQUENCE [LARGE SCALE GENOMIC DNA]</scope>
    <source>
        <strain evidence="19 20">SI85-9A1</strain>
    </source>
</reference>
<dbReference type="InterPro" id="IPR011006">
    <property type="entry name" value="CheY-like_superfamily"/>
</dbReference>
<evidence type="ECO:0000256" key="10">
    <source>
        <dbReference type="ARBA" id="ARBA00023012"/>
    </source>
</evidence>
<dbReference type="InterPro" id="IPR000014">
    <property type="entry name" value="PAS"/>
</dbReference>
<dbReference type="InterPro" id="IPR036097">
    <property type="entry name" value="HisK_dim/P_sf"/>
</dbReference>
<evidence type="ECO:0000259" key="15">
    <source>
        <dbReference type="PROSITE" id="PS50110"/>
    </source>
</evidence>
<dbReference type="InterPro" id="IPR001789">
    <property type="entry name" value="Sig_transdc_resp-reg_receiver"/>
</dbReference>
<evidence type="ECO:0000256" key="13">
    <source>
        <dbReference type="SAM" id="Phobius"/>
    </source>
</evidence>
<feature type="transmembrane region" description="Helical" evidence="13">
    <location>
        <begin position="52"/>
        <end position="77"/>
    </location>
</feature>
<keyword evidence="6" id="KW-0808">Transferase</keyword>
<dbReference type="Pfam" id="PF05231">
    <property type="entry name" value="MASE1"/>
    <property type="match status" value="1"/>
</dbReference>
<dbReference type="GO" id="GO:0009927">
    <property type="term" value="F:histidine phosphotransfer kinase activity"/>
    <property type="evidence" value="ECO:0007669"/>
    <property type="project" value="TreeGrafter"/>
</dbReference>
<dbReference type="PANTHER" id="PTHR43047">
    <property type="entry name" value="TWO-COMPONENT HISTIDINE PROTEIN KINASE"/>
    <property type="match status" value="1"/>
</dbReference>
<feature type="modified residue" description="4-aspartylphosphate" evidence="12">
    <location>
        <position position="1226"/>
    </location>
</feature>
<protein>
    <recommendedName>
        <fullName evidence="3">histidine kinase</fullName>
        <ecNumber evidence="3">2.7.13.3</ecNumber>
    </recommendedName>
</protein>
<feature type="transmembrane region" description="Helical" evidence="13">
    <location>
        <begin position="89"/>
        <end position="112"/>
    </location>
</feature>
<evidence type="ECO:0000259" key="18">
    <source>
        <dbReference type="PROSITE" id="PS50839"/>
    </source>
</evidence>
<dbReference type="InterPro" id="IPR000700">
    <property type="entry name" value="PAS-assoc_C"/>
</dbReference>
<dbReference type="Gene3D" id="1.10.287.130">
    <property type="match status" value="1"/>
</dbReference>
<feature type="domain" description="Response regulatory" evidence="15">
    <location>
        <begin position="1178"/>
        <end position="1287"/>
    </location>
</feature>
<dbReference type="InterPro" id="IPR001610">
    <property type="entry name" value="PAC"/>
</dbReference>
<dbReference type="Proteomes" id="UP000000321">
    <property type="component" value="Unassembled WGS sequence"/>
</dbReference>
<dbReference type="InterPro" id="IPR003661">
    <property type="entry name" value="HisK_dim/P_dom"/>
</dbReference>
<dbReference type="CDD" id="cd16922">
    <property type="entry name" value="HATPase_EvgS-ArcB-TorS-like"/>
    <property type="match status" value="1"/>
</dbReference>
<dbReference type="SMART" id="SM01079">
    <property type="entry name" value="CHASE"/>
    <property type="match status" value="1"/>
</dbReference>
<feature type="transmembrane region" description="Helical" evidence="13">
    <location>
        <begin position="205"/>
        <end position="227"/>
    </location>
</feature>
<evidence type="ECO:0000313" key="20">
    <source>
        <dbReference type="Proteomes" id="UP000000321"/>
    </source>
</evidence>
<evidence type="ECO:0000256" key="7">
    <source>
        <dbReference type="ARBA" id="ARBA00022692"/>
    </source>
</evidence>
<accession>Q1YLA9</accession>
<proteinExistence type="predicted"/>
<dbReference type="InterPro" id="IPR042240">
    <property type="entry name" value="CHASE_sf"/>
</dbReference>
<feature type="domain" description="PAS" evidence="16">
    <location>
        <begin position="674"/>
        <end position="746"/>
    </location>
</feature>
<dbReference type="Gene3D" id="3.30.565.10">
    <property type="entry name" value="Histidine kinase-like ATPase, C-terminal domain"/>
    <property type="match status" value="1"/>
</dbReference>
<organism evidence="19 20">
    <name type="scientific">Aurantimonas manganoxydans (strain ATCC BAA-1229 / DSM 21871 / SI85-9A1)</name>
    <dbReference type="NCBI Taxonomy" id="287752"/>
    <lineage>
        <taxon>Bacteria</taxon>
        <taxon>Pseudomonadati</taxon>
        <taxon>Pseudomonadota</taxon>
        <taxon>Alphaproteobacteria</taxon>
        <taxon>Hyphomicrobiales</taxon>
        <taxon>Aurantimonadaceae</taxon>
        <taxon>Aurantimonas</taxon>
    </lineage>
</organism>
<dbReference type="InterPro" id="IPR005467">
    <property type="entry name" value="His_kinase_dom"/>
</dbReference>
<keyword evidence="4" id="KW-1003">Cell membrane</keyword>
<dbReference type="Gene3D" id="3.30.450.350">
    <property type="entry name" value="CHASE domain"/>
    <property type="match status" value="1"/>
</dbReference>
<feature type="domain" description="PAS" evidence="16">
    <location>
        <begin position="804"/>
        <end position="874"/>
    </location>
</feature>
<feature type="transmembrane region" description="Helical" evidence="13">
    <location>
        <begin position="21"/>
        <end position="40"/>
    </location>
</feature>
<feature type="transmembrane region" description="Helical" evidence="13">
    <location>
        <begin position="170"/>
        <end position="193"/>
    </location>
</feature>
<dbReference type="SMART" id="SM00387">
    <property type="entry name" value="HATPase_c"/>
    <property type="match status" value="1"/>
</dbReference>
<sequence>MRGDTVMTGLHRLTQLYPIRLAIVIILYGLAGWLGLLLAVPPGYATVLWPASGIAVAALLLYGSGLWPGVLLGSLIVNLSAGHAAAPDGIAATGIAVAVAIAVGSTIQALVAAGLVRRVFGVPVNLSSRRDLVLFTLCAGPLPCLVAASIGVASLYLAGLASQEALARNWFTWWFGDVAGVLIVLPLALVAPWRNWSLRWSGQPVTRFTAPSLLALIVPLALTLYAWKMTTEISEQKNQASFAVLAEDSLQALLHRISSYKQSLDGGSGLFLASSSTTAPEWETFVEALNIEENLPGINGIGFIQPVAPGGLQSFLDQAFRDGVGPMQVHPDTPAPAQFVIKYIEPRDRNLKALGLNIAFETNRYEAAVRARDTGEAVITRRIFLVQDTTKSAGFLLLRPLYANGRPLRSITERRSAFRGWVYAPFMASLFMDNLTASQGVGVDLSVYDGKMADPEQLIYSSKAAAAEDHDPAYRVKKVLPVMGQQWTVFWQSTPEFEEGVASNEPTLILVGGMLLTVLFGALLYSHARREESIRNTVELKTHAIAARERENRAIVDTAVVGFIVLDCAGHILSVNRAVEAIFGHTADEIRNRHVETILSYDAITAVTLATAVGEGEPASDSPVVIRTRSKAGKPLYLDVQRNDWSTESGDLRHTLIIRDVTAQRLAVEALEANERRWNHALEGAGIGVFDIDFRRGQSFVSDTWKQMLGFSPSDDIEPRAEWLARIHPEDLPALKAVEDAYYDTATFRSEAEYRIRRKDNVWIWLRSDSIVIERDKAGQPMRVIGTQSEITELKTAEAALRSSEERVRLALRDAPVGMAMLDLNGGWIRVNQALCAFLGYSEDELLQRDLAAVTHPDDVGIDREQMAQMIAQTLPTYQVEKRFLHRDGRALWCLFSVSLVHDHDGQAYLVSHVQDINDRKEMDRLKNEFVATVSHELRTPLTSIRGSLGLIQGVMAKDVPPAATRLLTIAVANCERLVALINDILDLEKITAGMMAFETVLVDPNAAVSQAIEANQPYFARFGVSVAFNATGKGEAWIPVDPARFQQVLANLLSNAAKFSPQGGIIDVAIEPIDGAIRISVTDHGTGIPAEFQSRIFDRFTQADSSATREKGGTGLGLHITRQIIETMGGTIDFANVPGAGARFWIDMPCQPAESAALPPGPPEAEAAYDGPRGLPVGLHLEDDGDFVEILSAMLRNKVELVSAGSLAEARKALRDRHFDFAVLDLTLPDGHGLAFLDELTSPDGARVPTLVLSAADVIIDDDRVAEILVKSRVTETRIVASILSLASGGNEAPEPRRLRA</sequence>
<dbReference type="InterPro" id="IPR035965">
    <property type="entry name" value="PAS-like_dom_sf"/>
</dbReference>
<dbReference type="PANTHER" id="PTHR43047:SF72">
    <property type="entry name" value="OSMOSENSING HISTIDINE PROTEIN KINASE SLN1"/>
    <property type="match status" value="1"/>
</dbReference>
<dbReference type="GO" id="GO:0006355">
    <property type="term" value="P:regulation of DNA-templated transcription"/>
    <property type="evidence" value="ECO:0007669"/>
    <property type="project" value="InterPro"/>
</dbReference>
<comment type="caution">
    <text evidence="19">The sequence shown here is derived from an EMBL/GenBank/DDBJ whole genome shotgun (WGS) entry which is preliminary data.</text>
</comment>
<evidence type="ECO:0000259" key="16">
    <source>
        <dbReference type="PROSITE" id="PS50112"/>
    </source>
</evidence>
<evidence type="ECO:0000256" key="2">
    <source>
        <dbReference type="ARBA" id="ARBA00004651"/>
    </source>
</evidence>
<dbReference type="Pfam" id="PF00072">
    <property type="entry name" value="Response_reg"/>
    <property type="match status" value="1"/>
</dbReference>
<dbReference type="PRINTS" id="PR00344">
    <property type="entry name" value="BCTRLSENSOR"/>
</dbReference>
<dbReference type="EMBL" id="AAPJ01000001">
    <property type="protein sequence ID" value="EAS51822.1"/>
    <property type="molecule type" value="Genomic_DNA"/>
</dbReference>
<dbReference type="Pfam" id="PF02518">
    <property type="entry name" value="HATPase_c"/>
    <property type="match status" value="1"/>
</dbReference>
<feature type="transmembrane region" description="Helical" evidence="13">
    <location>
        <begin position="132"/>
        <end position="158"/>
    </location>
</feature>
<keyword evidence="9 13" id="KW-1133">Transmembrane helix</keyword>
<dbReference type="InterPro" id="IPR007895">
    <property type="entry name" value="MASE1"/>
</dbReference>
<dbReference type="InterPro" id="IPR013767">
    <property type="entry name" value="PAS_fold"/>
</dbReference>
<evidence type="ECO:0000256" key="12">
    <source>
        <dbReference type="PROSITE-ProRule" id="PRU00169"/>
    </source>
</evidence>
<keyword evidence="8 19" id="KW-0418">Kinase</keyword>
<dbReference type="Pfam" id="PF00512">
    <property type="entry name" value="HisKA"/>
    <property type="match status" value="1"/>
</dbReference>
<keyword evidence="10" id="KW-0902">Two-component regulatory system</keyword>
<dbReference type="InterPro" id="IPR004358">
    <property type="entry name" value="Sig_transdc_His_kin-like_C"/>
</dbReference>
<dbReference type="HOGENOM" id="CLU_000445_114_62_5"/>
<dbReference type="Pfam" id="PF00989">
    <property type="entry name" value="PAS"/>
    <property type="match status" value="2"/>
</dbReference>
<dbReference type="EC" id="2.7.13.3" evidence="3"/>
<dbReference type="FunFam" id="1.10.287.130:FF:000001">
    <property type="entry name" value="Two-component sensor histidine kinase"/>
    <property type="match status" value="1"/>
</dbReference>
<dbReference type="InterPro" id="IPR036890">
    <property type="entry name" value="HATPase_C_sf"/>
</dbReference>
<dbReference type="CDD" id="cd00130">
    <property type="entry name" value="PAS"/>
    <property type="match status" value="3"/>
</dbReference>
<dbReference type="PROSITE" id="PS50112">
    <property type="entry name" value="PAS"/>
    <property type="match status" value="3"/>
</dbReference>
<keyword evidence="7 13" id="KW-0812">Transmembrane</keyword>
<dbReference type="PROSITE" id="PS50110">
    <property type="entry name" value="RESPONSE_REGULATORY"/>
    <property type="match status" value="1"/>
</dbReference>
<evidence type="ECO:0000256" key="11">
    <source>
        <dbReference type="ARBA" id="ARBA00023136"/>
    </source>
</evidence>
<evidence type="ECO:0000256" key="8">
    <source>
        <dbReference type="ARBA" id="ARBA00022777"/>
    </source>
</evidence>
<dbReference type="GO" id="GO:0000155">
    <property type="term" value="F:phosphorelay sensor kinase activity"/>
    <property type="evidence" value="ECO:0007669"/>
    <property type="project" value="InterPro"/>
</dbReference>
<dbReference type="NCBIfam" id="TIGR00229">
    <property type="entry name" value="sensory_box"/>
    <property type="match status" value="2"/>
</dbReference>
<evidence type="ECO:0000259" key="14">
    <source>
        <dbReference type="PROSITE" id="PS50109"/>
    </source>
</evidence>
<dbReference type="Pfam" id="PF08447">
    <property type="entry name" value="PAS_3"/>
    <property type="match status" value="1"/>
</dbReference>
<evidence type="ECO:0000256" key="1">
    <source>
        <dbReference type="ARBA" id="ARBA00000085"/>
    </source>
</evidence>
<feature type="domain" description="CHASE" evidence="18">
    <location>
        <begin position="336"/>
        <end position="490"/>
    </location>
</feature>
<keyword evidence="11 13" id="KW-0472">Membrane</keyword>
<feature type="domain" description="PAC" evidence="17">
    <location>
        <begin position="750"/>
        <end position="803"/>
    </location>
</feature>
<dbReference type="PROSITE" id="PS50109">
    <property type="entry name" value="HIS_KIN"/>
    <property type="match status" value="1"/>
</dbReference>
<dbReference type="CDD" id="cd00082">
    <property type="entry name" value="HisKA"/>
    <property type="match status" value="1"/>
</dbReference>
<dbReference type="SUPFAM" id="SSF52172">
    <property type="entry name" value="CheY-like"/>
    <property type="match status" value="1"/>
</dbReference>
<keyword evidence="5 12" id="KW-0597">Phosphoprotein</keyword>
<dbReference type="GO" id="GO:0005886">
    <property type="term" value="C:plasma membrane"/>
    <property type="evidence" value="ECO:0007669"/>
    <property type="project" value="UniProtKB-SubCell"/>
</dbReference>
<dbReference type="PROSITE" id="PS50839">
    <property type="entry name" value="CHASE"/>
    <property type="match status" value="1"/>
</dbReference>
<dbReference type="BioCyc" id="AURANTIMONAS:SI859A1_02638-MONOMER"/>
<gene>
    <name evidence="19" type="ORF">SI859A1_02638</name>
</gene>
<dbReference type="Pfam" id="PF03924">
    <property type="entry name" value="CHASE"/>
    <property type="match status" value="1"/>
</dbReference>